<dbReference type="Proteomes" id="UP000332933">
    <property type="component" value="Unassembled WGS sequence"/>
</dbReference>
<dbReference type="SUPFAM" id="SSF50729">
    <property type="entry name" value="PH domain-like"/>
    <property type="match status" value="2"/>
</dbReference>
<dbReference type="EMBL" id="VJMH01005314">
    <property type="protein sequence ID" value="KAF0697516.1"/>
    <property type="molecule type" value="Genomic_DNA"/>
</dbReference>
<gene>
    <name evidence="4" type="primary">Aste57867_11826</name>
    <name evidence="3" type="ORF">As57867_011781</name>
    <name evidence="4" type="ORF">ASTE57867_11826</name>
</gene>
<name>A0A485KU10_9STRA</name>
<dbReference type="InterPro" id="IPR001849">
    <property type="entry name" value="PH_domain"/>
</dbReference>
<evidence type="ECO:0000313" key="5">
    <source>
        <dbReference type="Proteomes" id="UP000332933"/>
    </source>
</evidence>
<reference evidence="3" key="2">
    <citation type="submission" date="2019-06" db="EMBL/GenBank/DDBJ databases">
        <title>Genomics analysis of Aphanomyces spp. identifies a new class of oomycete effector associated with host adaptation.</title>
        <authorList>
            <person name="Gaulin E."/>
        </authorList>
    </citation>
    <scope>NUCLEOTIDE SEQUENCE</scope>
    <source>
        <strain evidence="3">CBS 578.67</strain>
    </source>
</reference>
<sequence length="738" mass="81733">MRGVRHNSAPLALVAEEDSGPHDSMHTGSSNDENAPVKNMPTQKQPADGKSTQTTSDDSDSDNDDSDVDTDYMSLGAQYGARSKQKRKERQMKEFLERQKTQMSMMMMNSDNINLELNGNGMLRERGHSAVEHARHSFSADMMGAPSHLHPLVNSSRPSMVMGPILQSMARLDIGDGRQLTRATFEGYLKKKGQRFKSWKRRYFRLNGQELKYSATPTDGTKGFGMVVGAKLHPDLKGGLSISLAPNRVLEVQAESTDEQEAWLQHLQMACRPTPPPAVSIPRTPVAPPPPPVIHVQSLPPKSVPASFPSAGGRADNQSVYAPIVVDDDDPPPPAPLAVTLRSRRTSSISSRSSVSQDLDDYPASIMDTPTTCEGWLYKQGSVVRNWKKRWFSLVNEVLSYRDMQSSIHVKGFGRVQAVERNMTTHAFGLLVELDNNRKLNVYAEDADTQRRWHRAIASVLQPVVPRSISSAVPPSSTAALPRPSIVVDDAPLSTSHRPFSSTGSSGNVDDATLPANQTLFKQSKTHGGFIKNFSGWMNIPAGLLNTSWKRCFFTLHGIELAQSDDTATPVTRVDSILKVTPWNGKSGGLEFHMTSSRVWRVLCPSLRAANAWLAAVEDCMARTRYTVEKFLKSCDAKHTPTIMCGWLTRNSPSKLGTPVRQYFVLRHLTLSIATDVDQLPHEYDVITALTTPEQDCALEFSFVSAPKMIVECDTVDSLRHWHRIVRTCLNEPHRAAY</sequence>
<proteinExistence type="predicted"/>
<dbReference type="PROSITE" id="PS50003">
    <property type="entry name" value="PH_DOMAIN"/>
    <property type="match status" value="2"/>
</dbReference>
<evidence type="ECO:0000259" key="2">
    <source>
        <dbReference type="PROSITE" id="PS50003"/>
    </source>
</evidence>
<dbReference type="OrthoDB" id="63267at2759"/>
<keyword evidence="5" id="KW-1185">Reference proteome</keyword>
<dbReference type="InterPro" id="IPR051707">
    <property type="entry name" value="PI-Interact_SigTrans_Reg"/>
</dbReference>
<dbReference type="SMART" id="SM00233">
    <property type="entry name" value="PH"/>
    <property type="match status" value="4"/>
</dbReference>
<evidence type="ECO:0000313" key="4">
    <source>
        <dbReference type="EMBL" id="VFT88681.1"/>
    </source>
</evidence>
<dbReference type="Gene3D" id="2.30.29.30">
    <property type="entry name" value="Pleckstrin-homology domain (PH domain)/Phosphotyrosine-binding domain (PTB)"/>
    <property type="match status" value="2"/>
</dbReference>
<dbReference type="EMBL" id="CAADRA010005335">
    <property type="protein sequence ID" value="VFT88681.1"/>
    <property type="molecule type" value="Genomic_DNA"/>
</dbReference>
<accession>A0A485KU10</accession>
<organism evidence="4 5">
    <name type="scientific">Aphanomyces stellatus</name>
    <dbReference type="NCBI Taxonomy" id="120398"/>
    <lineage>
        <taxon>Eukaryota</taxon>
        <taxon>Sar</taxon>
        <taxon>Stramenopiles</taxon>
        <taxon>Oomycota</taxon>
        <taxon>Saprolegniomycetes</taxon>
        <taxon>Saprolegniales</taxon>
        <taxon>Verrucalvaceae</taxon>
        <taxon>Aphanomyces</taxon>
    </lineage>
</organism>
<dbReference type="InterPro" id="IPR011993">
    <property type="entry name" value="PH-like_dom_sf"/>
</dbReference>
<dbReference type="PANTHER" id="PTHR14336:SF8">
    <property type="entry name" value="PROTEIN OPY1"/>
    <property type="match status" value="1"/>
</dbReference>
<feature type="domain" description="PH" evidence="2">
    <location>
        <begin position="182"/>
        <end position="272"/>
    </location>
</feature>
<dbReference type="CDD" id="cd00821">
    <property type="entry name" value="PH"/>
    <property type="match status" value="1"/>
</dbReference>
<feature type="domain" description="PH" evidence="2">
    <location>
        <begin position="370"/>
        <end position="462"/>
    </location>
</feature>
<dbReference type="PANTHER" id="PTHR14336">
    <property type="entry name" value="TANDEM PH DOMAIN CONTAINING PROTEIN"/>
    <property type="match status" value="1"/>
</dbReference>
<protein>
    <submittedName>
        <fullName evidence="4">Aste57867_11826 protein</fullName>
    </submittedName>
</protein>
<feature type="compositionally biased region" description="Acidic residues" evidence="1">
    <location>
        <begin position="57"/>
        <end position="70"/>
    </location>
</feature>
<evidence type="ECO:0000256" key="1">
    <source>
        <dbReference type="SAM" id="MobiDB-lite"/>
    </source>
</evidence>
<dbReference type="Pfam" id="PF00169">
    <property type="entry name" value="PH"/>
    <property type="match status" value="2"/>
</dbReference>
<evidence type="ECO:0000313" key="3">
    <source>
        <dbReference type="EMBL" id="KAF0697516.1"/>
    </source>
</evidence>
<dbReference type="AlphaFoldDB" id="A0A485KU10"/>
<reference evidence="4 5" key="1">
    <citation type="submission" date="2019-03" db="EMBL/GenBank/DDBJ databases">
        <authorList>
            <person name="Gaulin E."/>
            <person name="Dumas B."/>
        </authorList>
    </citation>
    <scope>NUCLEOTIDE SEQUENCE [LARGE SCALE GENOMIC DNA]</scope>
    <source>
        <strain evidence="4">CBS 568.67</strain>
    </source>
</reference>
<feature type="region of interest" description="Disordered" evidence="1">
    <location>
        <begin position="1"/>
        <end position="91"/>
    </location>
</feature>